<name>A0ABT3DJT3_9BACI</name>
<dbReference type="RefSeq" id="WP_264143710.1">
    <property type="nucleotide sequence ID" value="NZ_JAOYEY010000044.1"/>
</dbReference>
<dbReference type="InterPro" id="IPR013783">
    <property type="entry name" value="Ig-like_fold"/>
</dbReference>
<organism evidence="1 2">
    <name type="scientific">Metabacillus halosaccharovorans</name>
    <dbReference type="NCBI Taxonomy" id="930124"/>
    <lineage>
        <taxon>Bacteria</taxon>
        <taxon>Bacillati</taxon>
        <taxon>Bacillota</taxon>
        <taxon>Bacilli</taxon>
        <taxon>Bacillales</taxon>
        <taxon>Bacillaceae</taxon>
        <taxon>Metabacillus</taxon>
    </lineage>
</organism>
<dbReference type="EMBL" id="JAOYEY010000044">
    <property type="protein sequence ID" value="MCV9887317.1"/>
    <property type="molecule type" value="Genomic_DNA"/>
</dbReference>
<protein>
    <submittedName>
        <fullName evidence="1">Uncharacterized protein</fullName>
    </submittedName>
</protein>
<evidence type="ECO:0000313" key="1">
    <source>
        <dbReference type="EMBL" id="MCV9887317.1"/>
    </source>
</evidence>
<dbReference type="Gene3D" id="2.60.40.10">
    <property type="entry name" value="Immunoglobulins"/>
    <property type="match status" value="1"/>
</dbReference>
<accession>A0ABT3DJT3</accession>
<sequence length="282" mass="31486">MKKKNKFTSGFIVTALLSISIIQPINQALAKQIKPEQVGNVSVQKEQKLSETNGKVEWDRSSLLFIDQNENCSCISATIKNGQDSRVMQGEVKYEVYWSAKGNPKNGELVYSGSVASLNPGETKELTYVLDPTKPGNYMFKAYQRPGHPGKGELWSESITVKEKTDYTDLQRPLDQLFHSSVENATATFTIPEGMDPVVISFSSYVYPEGTLPQEDGKPYEGQKIYDTITNVYGPGTYTITVDIPENGLWQSDLYLGCVIEELSESGHPIEKIIDADYSWKE</sequence>
<gene>
    <name evidence="1" type="ORF">OIH86_16880</name>
</gene>
<dbReference type="Proteomes" id="UP001526147">
    <property type="component" value="Unassembled WGS sequence"/>
</dbReference>
<comment type="caution">
    <text evidence="1">The sequence shown here is derived from an EMBL/GenBank/DDBJ whole genome shotgun (WGS) entry which is preliminary data.</text>
</comment>
<evidence type="ECO:0000313" key="2">
    <source>
        <dbReference type="Proteomes" id="UP001526147"/>
    </source>
</evidence>
<reference evidence="1 2" key="1">
    <citation type="submission" date="2022-10" db="EMBL/GenBank/DDBJ databases">
        <title>Draft genome assembly of moderately radiation resistant bacterium Metabacillus halosaccharovorans.</title>
        <authorList>
            <person name="Pal S."/>
            <person name="Gopinathan A."/>
        </authorList>
    </citation>
    <scope>NUCLEOTIDE SEQUENCE [LARGE SCALE GENOMIC DNA]</scope>
    <source>
        <strain evidence="1 2">VITHBRA001</strain>
    </source>
</reference>
<proteinExistence type="predicted"/>
<keyword evidence="2" id="KW-1185">Reference proteome</keyword>